<feature type="transmembrane region" description="Helical" evidence="7">
    <location>
        <begin position="237"/>
        <end position="259"/>
    </location>
</feature>
<reference evidence="9 10" key="1">
    <citation type="submission" date="2021-03" db="EMBL/GenBank/DDBJ databases">
        <title>Antimicrobial resistance genes in bacteria isolated from Japanese honey, and their potential for conferring macrolide and lincosamide resistance in the American foulbrood pathogen Paenibacillus larvae.</title>
        <authorList>
            <person name="Okamoto M."/>
            <person name="Kumagai M."/>
            <person name="Kanamori H."/>
            <person name="Takamatsu D."/>
        </authorList>
    </citation>
    <scope>NUCLEOTIDE SEQUENCE [LARGE SCALE GENOMIC DNA]</scope>
    <source>
        <strain evidence="9 10">J42TS3</strain>
    </source>
</reference>
<feature type="transmembrane region" description="Helical" evidence="7">
    <location>
        <begin position="46"/>
        <end position="65"/>
    </location>
</feature>
<keyword evidence="10" id="KW-1185">Reference proteome</keyword>
<feature type="transmembrane region" description="Helical" evidence="7">
    <location>
        <begin position="86"/>
        <end position="106"/>
    </location>
</feature>
<evidence type="ECO:0000313" key="10">
    <source>
        <dbReference type="Proteomes" id="UP000679992"/>
    </source>
</evidence>
<evidence type="ECO:0000256" key="3">
    <source>
        <dbReference type="ARBA" id="ARBA00022692"/>
    </source>
</evidence>
<feature type="transmembrane region" description="Helical" evidence="7">
    <location>
        <begin position="199"/>
        <end position="225"/>
    </location>
</feature>
<dbReference type="Proteomes" id="UP000679992">
    <property type="component" value="Unassembled WGS sequence"/>
</dbReference>
<feature type="domain" description="Amino acid permease/ SLC12A" evidence="8">
    <location>
        <begin position="21"/>
        <end position="379"/>
    </location>
</feature>
<dbReference type="PANTHER" id="PTHR43495:SF5">
    <property type="entry name" value="GAMMA-AMINOBUTYRIC ACID PERMEASE"/>
    <property type="match status" value="1"/>
</dbReference>
<feature type="transmembrane region" description="Helical" evidence="7">
    <location>
        <begin position="126"/>
        <end position="145"/>
    </location>
</feature>
<dbReference type="RefSeq" id="WP_373316834.1">
    <property type="nucleotide sequence ID" value="NZ_BOSL01000012.1"/>
</dbReference>
<proteinExistence type="predicted"/>
<evidence type="ECO:0000256" key="7">
    <source>
        <dbReference type="SAM" id="Phobius"/>
    </source>
</evidence>
<keyword evidence="4" id="KW-0029">Amino-acid transport</keyword>
<feature type="transmembrane region" description="Helical" evidence="7">
    <location>
        <begin position="21"/>
        <end position="40"/>
    </location>
</feature>
<evidence type="ECO:0000256" key="6">
    <source>
        <dbReference type="ARBA" id="ARBA00023136"/>
    </source>
</evidence>
<dbReference type="EMBL" id="BOSL01000012">
    <property type="protein sequence ID" value="GIP54552.1"/>
    <property type="molecule type" value="Genomic_DNA"/>
</dbReference>
<evidence type="ECO:0000256" key="1">
    <source>
        <dbReference type="ARBA" id="ARBA00004141"/>
    </source>
</evidence>
<feature type="transmembrane region" description="Helical" evidence="7">
    <location>
        <begin position="416"/>
        <end position="438"/>
    </location>
</feature>
<sequence length="460" mass="49808">MGGRQEKEQSGGNLKWWQLSLLGVASTIGTGYFLGSGIGITMAGPSILIAFVLAALGTYTVFEALARMTAKRPEKGSFRSYAKQAFGRWAGFSSGWVYWSSELLIMGSQLTALSLFSRFWFPGVPMWVFATGYALLGLLVIFIGNKGFDSVENVLSVIKIAAILMFLGIAGAALFGWIPGGEARAFPRTMGQIFPTGAMGLWAGLIFAFYAFGGIEVMGMMAFRLKKPEEAPKAGKIMLLLLTVVYVLSIGLVVTLISWKSIVPKKSPFITALDGVHMPFIPHLFNAVLIIAGFSTMVASLYAVTTMLVTLAEDKDAPPLFAKKALKKRPMYAIGLTAAGLAASIILSLAMPGRIYEYITTAAGLLLLYNWLFILLTSGKLLELSVFGQVKRYAGMVLILLAVSGTLTHGTSRPGFWGSLAFIGVIGGVTLILQFAVWKKRKLGTKRRRKAVLIRRPRLD</sequence>
<dbReference type="Gene3D" id="1.20.1740.10">
    <property type="entry name" value="Amino acid/polyamine transporter I"/>
    <property type="match status" value="1"/>
</dbReference>
<dbReference type="PIRSF" id="PIRSF006060">
    <property type="entry name" value="AA_transporter"/>
    <property type="match status" value="1"/>
</dbReference>
<accession>A0ABQ4MFX1</accession>
<evidence type="ECO:0000256" key="4">
    <source>
        <dbReference type="ARBA" id="ARBA00022970"/>
    </source>
</evidence>
<keyword evidence="2" id="KW-0813">Transport</keyword>
<keyword evidence="5 7" id="KW-1133">Transmembrane helix</keyword>
<evidence type="ECO:0000313" key="9">
    <source>
        <dbReference type="EMBL" id="GIP54552.1"/>
    </source>
</evidence>
<name>A0ABQ4MFX1_9BACL</name>
<evidence type="ECO:0000256" key="2">
    <source>
        <dbReference type="ARBA" id="ARBA00022448"/>
    </source>
</evidence>
<dbReference type="Pfam" id="PF00324">
    <property type="entry name" value="AA_permease"/>
    <property type="match status" value="1"/>
</dbReference>
<keyword evidence="3 7" id="KW-0812">Transmembrane</keyword>
<dbReference type="PANTHER" id="PTHR43495">
    <property type="entry name" value="GABA PERMEASE"/>
    <property type="match status" value="1"/>
</dbReference>
<comment type="subcellular location">
    <subcellularLocation>
        <location evidence="1">Membrane</location>
        <topology evidence="1">Multi-pass membrane protein</topology>
    </subcellularLocation>
</comment>
<evidence type="ECO:0000259" key="8">
    <source>
        <dbReference type="Pfam" id="PF00324"/>
    </source>
</evidence>
<gene>
    <name evidence="9" type="primary">ycgH</name>
    <name evidence="9" type="ORF">J42TS3_35870</name>
</gene>
<dbReference type="InterPro" id="IPR004841">
    <property type="entry name" value="AA-permease/SLC12A_dom"/>
</dbReference>
<organism evidence="9 10">
    <name type="scientific">Paenibacillus vini</name>
    <dbReference type="NCBI Taxonomy" id="1476024"/>
    <lineage>
        <taxon>Bacteria</taxon>
        <taxon>Bacillati</taxon>
        <taxon>Bacillota</taxon>
        <taxon>Bacilli</taxon>
        <taxon>Bacillales</taxon>
        <taxon>Paenibacillaceae</taxon>
        <taxon>Paenibacillus</taxon>
    </lineage>
</organism>
<feature type="transmembrane region" description="Helical" evidence="7">
    <location>
        <begin position="332"/>
        <end position="352"/>
    </location>
</feature>
<feature type="transmembrane region" description="Helical" evidence="7">
    <location>
        <begin position="157"/>
        <end position="179"/>
    </location>
</feature>
<feature type="transmembrane region" description="Helical" evidence="7">
    <location>
        <begin position="358"/>
        <end position="381"/>
    </location>
</feature>
<keyword evidence="6 7" id="KW-0472">Membrane</keyword>
<feature type="transmembrane region" description="Helical" evidence="7">
    <location>
        <begin position="393"/>
        <end position="410"/>
    </location>
</feature>
<comment type="caution">
    <text evidence="9">The sequence shown here is derived from an EMBL/GenBank/DDBJ whole genome shotgun (WGS) entry which is preliminary data.</text>
</comment>
<evidence type="ECO:0000256" key="5">
    <source>
        <dbReference type="ARBA" id="ARBA00022989"/>
    </source>
</evidence>
<feature type="transmembrane region" description="Helical" evidence="7">
    <location>
        <begin position="284"/>
        <end position="311"/>
    </location>
</feature>
<protein>
    <submittedName>
        <fullName evidence="9">Transporter YcgH</fullName>
    </submittedName>
</protein>